<feature type="compositionally biased region" description="Basic and acidic residues" evidence="1">
    <location>
        <begin position="101"/>
        <end position="115"/>
    </location>
</feature>
<reference evidence="2" key="1">
    <citation type="submission" date="2023-03" db="EMBL/GenBank/DDBJ databases">
        <title>Mating type loci evolution in Malassezia.</title>
        <authorList>
            <person name="Coelho M.A."/>
        </authorList>
    </citation>
    <scope>NUCLEOTIDE SEQUENCE</scope>
    <source>
        <strain evidence="2">CBS 12830</strain>
    </source>
</reference>
<protein>
    <recommendedName>
        <fullName evidence="4">PRKR-interacting protein 1</fullName>
    </recommendedName>
</protein>
<name>A0AAF0EB45_9BASI</name>
<evidence type="ECO:0000313" key="3">
    <source>
        <dbReference type="Proteomes" id="UP001214415"/>
    </source>
</evidence>
<dbReference type="PANTHER" id="PTHR13507">
    <property type="entry name" value="PRKR-INTERACTING PROTEIN 1"/>
    <property type="match status" value="1"/>
</dbReference>
<evidence type="ECO:0000313" key="2">
    <source>
        <dbReference type="EMBL" id="WFD22215.1"/>
    </source>
</evidence>
<feature type="region of interest" description="Disordered" evidence="1">
    <location>
        <begin position="1"/>
        <end position="22"/>
    </location>
</feature>
<evidence type="ECO:0000256" key="1">
    <source>
        <dbReference type="SAM" id="MobiDB-lite"/>
    </source>
</evidence>
<keyword evidence="3" id="KW-1185">Reference proteome</keyword>
<dbReference type="AlphaFoldDB" id="A0AAF0EB45"/>
<dbReference type="GO" id="GO:0004860">
    <property type="term" value="F:protein kinase inhibitor activity"/>
    <property type="evidence" value="ECO:0007669"/>
    <property type="project" value="TreeGrafter"/>
</dbReference>
<feature type="region of interest" description="Disordered" evidence="1">
    <location>
        <begin position="90"/>
        <end position="176"/>
    </location>
</feature>
<dbReference type="PANTHER" id="PTHR13507:SF0">
    <property type="entry name" value="PRKR-INTERACTING PROTEIN 1"/>
    <property type="match status" value="1"/>
</dbReference>
<organism evidence="2 3">
    <name type="scientific">Malassezia equina</name>
    <dbReference type="NCBI Taxonomy" id="1381935"/>
    <lineage>
        <taxon>Eukaryota</taxon>
        <taxon>Fungi</taxon>
        <taxon>Dikarya</taxon>
        <taxon>Basidiomycota</taxon>
        <taxon>Ustilaginomycotina</taxon>
        <taxon>Malasseziomycetes</taxon>
        <taxon>Malasseziales</taxon>
        <taxon>Malasseziaceae</taxon>
        <taxon>Malassezia</taxon>
    </lineage>
</organism>
<dbReference type="Proteomes" id="UP001214415">
    <property type="component" value="Chromosome 2"/>
</dbReference>
<evidence type="ECO:0008006" key="4">
    <source>
        <dbReference type="Google" id="ProtNLM"/>
    </source>
</evidence>
<dbReference type="GO" id="GO:0003725">
    <property type="term" value="F:double-stranded RNA binding"/>
    <property type="evidence" value="ECO:0007669"/>
    <property type="project" value="InterPro"/>
</dbReference>
<gene>
    <name evidence="2" type="ORF">MEQU1_000880</name>
</gene>
<proteinExistence type="predicted"/>
<dbReference type="GO" id="GO:0005730">
    <property type="term" value="C:nucleolus"/>
    <property type="evidence" value="ECO:0007669"/>
    <property type="project" value="TreeGrafter"/>
</dbReference>
<dbReference type="EMBL" id="CP119901">
    <property type="protein sequence ID" value="WFD22215.1"/>
    <property type="molecule type" value="Genomic_DNA"/>
</dbReference>
<sequence>MEGDTAPKPRVKRNLTPAEQQAEKIKEMYEDPKKGMALPPEMPEQWKAHAPPEMVKHVQGSTAAVGSGAFHMYKMMRRFESDRIQAMQAEADRMQAQAAFDAKRDAQAQLDEAKTSKNRAKREKKKKAQQRAKEASSSTQRSRAESDEADDQRRKRRLVAPENESASDPRPPPAET</sequence>
<accession>A0AAF0EB45</accession>
<dbReference type="GO" id="GO:0019901">
    <property type="term" value="F:protein kinase binding"/>
    <property type="evidence" value="ECO:0007669"/>
    <property type="project" value="TreeGrafter"/>
</dbReference>
<feature type="compositionally biased region" description="Basic residues" evidence="1">
    <location>
        <begin position="116"/>
        <end position="130"/>
    </location>
</feature>
<dbReference type="Pfam" id="PF06658">
    <property type="entry name" value="DUF1168"/>
    <property type="match status" value="1"/>
</dbReference>
<dbReference type="InterPro" id="IPR009548">
    <property type="entry name" value="Prkrip1"/>
</dbReference>